<dbReference type="EMBL" id="BAAAVM010000115">
    <property type="protein sequence ID" value="GAA2773654.1"/>
    <property type="molecule type" value="Genomic_DNA"/>
</dbReference>
<evidence type="ECO:0000256" key="2">
    <source>
        <dbReference type="ARBA" id="ARBA00023002"/>
    </source>
</evidence>
<feature type="domain" description="Ketoreductase" evidence="4">
    <location>
        <begin position="75"/>
        <end position="262"/>
    </location>
</feature>
<comment type="similarity">
    <text evidence="1">Belongs to the short-chain dehydrogenases/reductases (SDR) family.</text>
</comment>
<keyword evidence="2" id="KW-0560">Oxidoreductase</keyword>
<dbReference type="Proteomes" id="UP001500893">
    <property type="component" value="Unassembled WGS sequence"/>
</dbReference>
<comment type="caution">
    <text evidence="5">The sequence shown here is derived from an EMBL/GenBank/DDBJ whole genome shotgun (WGS) entry which is preliminary data.</text>
</comment>
<dbReference type="PROSITE" id="PS00061">
    <property type="entry name" value="ADH_SHORT"/>
    <property type="match status" value="1"/>
</dbReference>
<keyword evidence="6" id="KW-1185">Reference proteome</keyword>
<proteinExistence type="inferred from homology"/>
<evidence type="ECO:0000259" key="4">
    <source>
        <dbReference type="SMART" id="SM00822"/>
    </source>
</evidence>
<dbReference type="PANTHER" id="PTHR48107:SF16">
    <property type="entry name" value="NADPH-DEPENDENT ALDEHYDE REDUCTASE 1, CHLOROPLASTIC"/>
    <property type="match status" value="1"/>
</dbReference>
<dbReference type="InterPro" id="IPR057326">
    <property type="entry name" value="KR_dom"/>
</dbReference>
<name>A0ABN3V0D1_9ACTN</name>
<dbReference type="InterPro" id="IPR020904">
    <property type="entry name" value="Sc_DH/Rdtase_CS"/>
</dbReference>
<dbReference type="PANTHER" id="PTHR48107">
    <property type="entry name" value="NADPH-DEPENDENT ALDEHYDE REDUCTASE-LIKE PROTEIN, CHLOROPLASTIC-RELATED"/>
    <property type="match status" value="1"/>
</dbReference>
<sequence>MARREEGTRSPVLSTEPQEATVTDRHGDRPNPVTQHARPDFPSQDQPHPGWTGPMDPPPDHGEESYRGAGRLEGHRTVVTGGDSGIGRAVALAFAREGADVLFTHLPEERDDARETSRLVEDAGRKAVAVPCDIRDEDDCRSLVERALAEFGRIDVLVNNAAYQMSQPDGIEAITTEQFDRVMRTNLYGMFWLTKFALPHIPSGGCVINSTSVQAYHPSPHLLDYAMTKGAIVTFTKGLAQMVAERGIRVNAVAPGPVWTPLIPSTMPDTAEFGKQSPLGRPAQPAEMAPAYVFLASPQASYVTAEILNATGGTPLP</sequence>
<feature type="compositionally biased region" description="Polar residues" evidence="3">
    <location>
        <begin position="11"/>
        <end position="21"/>
    </location>
</feature>
<feature type="compositionally biased region" description="Basic and acidic residues" evidence="3">
    <location>
        <begin position="58"/>
        <end position="68"/>
    </location>
</feature>
<evidence type="ECO:0000313" key="6">
    <source>
        <dbReference type="Proteomes" id="UP001500893"/>
    </source>
</evidence>
<dbReference type="InterPro" id="IPR002347">
    <property type="entry name" value="SDR_fam"/>
</dbReference>
<evidence type="ECO:0000256" key="1">
    <source>
        <dbReference type="ARBA" id="ARBA00006484"/>
    </source>
</evidence>
<dbReference type="InterPro" id="IPR036291">
    <property type="entry name" value="NAD(P)-bd_dom_sf"/>
</dbReference>
<protein>
    <submittedName>
        <fullName evidence="5">SDR family oxidoreductase</fullName>
    </submittedName>
</protein>
<accession>A0ABN3V0D1</accession>
<dbReference type="SMART" id="SM00822">
    <property type="entry name" value="PKS_KR"/>
    <property type="match status" value="1"/>
</dbReference>
<dbReference type="Gene3D" id="3.40.50.720">
    <property type="entry name" value="NAD(P)-binding Rossmann-like Domain"/>
    <property type="match status" value="1"/>
</dbReference>
<dbReference type="CDD" id="cd05355">
    <property type="entry name" value="SDR_c1"/>
    <property type="match status" value="1"/>
</dbReference>
<dbReference type="SUPFAM" id="SSF51735">
    <property type="entry name" value="NAD(P)-binding Rossmann-fold domains"/>
    <property type="match status" value="1"/>
</dbReference>
<feature type="region of interest" description="Disordered" evidence="3">
    <location>
        <begin position="1"/>
        <end position="68"/>
    </location>
</feature>
<organism evidence="5 6">
    <name type="scientific">Streptomyces rameus</name>
    <dbReference type="NCBI Taxonomy" id="68261"/>
    <lineage>
        <taxon>Bacteria</taxon>
        <taxon>Bacillati</taxon>
        <taxon>Actinomycetota</taxon>
        <taxon>Actinomycetes</taxon>
        <taxon>Kitasatosporales</taxon>
        <taxon>Streptomycetaceae</taxon>
        <taxon>Streptomyces</taxon>
    </lineage>
</organism>
<reference evidence="5 6" key="1">
    <citation type="journal article" date="2019" name="Int. J. Syst. Evol. Microbiol.">
        <title>The Global Catalogue of Microorganisms (GCM) 10K type strain sequencing project: providing services to taxonomists for standard genome sequencing and annotation.</title>
        <authorList>
            <consortium name="The Broad Institute Genomics Platform"/>
            <consortium name="The Broad Institute Genome Sequencing Center for Infectious Disease"/>
            <person name="Wu L."/>
            <person name="Ma J."/>
        </authorList>
    </citation>
    <scope>NUCLEOTIDE SEQUENCE [LARGE SCALE GENOMIC DNA]</scope>
    <source>
        <strain evidence="5 6">JCM 11574</strain>
    </source>
</reference>
<evidence type="ECO:0000256" key="3">
    <source>
        <dbReference type="SAM" id="MobiDB-lite"/>
    </source>
</evidence>
<dbReference type="PRINTS" id="PR00080">
    <property type="entry name" value="SDRFAMILY"/>
</dbReference>
<gene>
    <name evidence="5" type="ORF">GCM10010521_59850</name>
</gene>
<dbReference type="PRINTS" id="PR00081">
    <property type="entry name" value="GDHRDH"/>
</dbReference>
<evidence type="ECO:0000313" key="5">
    <source>
        <dbReference type="EMBL" id="GAA2773654.1"/>
    </source>
</evidence>
<dbReference type="Pfam" id="PF13561">
    <property type="entry name" value="adh_short_C2"/>
    <property type="match status" value="1"/>
</dbReference>